<gene>
    <name evidence="1" type="primary">ORF73603</name>
</gene>
<organism evidence="1">
    <name type="scientific">Arion vulgaris</name>
    <dbReference type="NCBI Taxonomy" id="1028688"/>
    <lineage>
        <taxon>Eukaryota</taxon>
        <taxon>Metazoa</taxon>
        <taxon>Spiralia</taxon>
        <taxon>Lophotrochozoa</taxon>
        <taxon>Mollusca</taxon>
        <taxon>Gastropoda</taxon>
        <taxon>Heterobranchia</taxon>
        <taxon>Euthyneura</taxon>
        <taxon>Panpulmonata</taxon>
        <taxon>Eupulmonata</taxon>
        <taxon>Stylommatophora</taxon>
        <taxon>Helicina</taxon>
        <taxon>Arionoidea</taxon>
        <taxon>Arionidae</taxon>
        <taxon>Arion</taxon>
    </lineage>
</organism>
<dbReference type="AlphaFoldDB" id="A0A0B6ZR48"/>
<protein>
    <submittedName>
        <fullName evidence="1">Uncharacterized protein</fullName>
    </submittedName>
</protein>
<proteinExistence type="predicted"/>
<name>A0A0B6ZR48_9EUPU</name>
<accession>A0A0B6ZR48</accession>
<dbReference type="EMBL" id="HACG01023441">
    <property type="protein sequence ID" value="CEK70306.1"/>
    <property type="molecule type" value="Transcribed_RNA"/>
</dbReference>
<evidence type="ECO:0000313" key="1">
    <source>
        <dbReference type="EMBL" id="CEK70306.1"/>
    </source>
</evidence>
<feature type="non-terminal residue" evidence="1">
    <location>
        <position position="1"/>
    </location>
</feature>
<feature type="non-terminal residue" evidence="1">
    <location>
        <position position="129"/>
    </location>
</feature>
<reference evidence="1" key="1">
    <citation type="submission" date="2014-12" db="EMBL/GenBank/DDBJ databases">
        <title>Insight into the proteome of Arion vulgaris.</title>
        <authorList>
            <person name="Aradska J."/>
            <person name="Bulat T."/>
            <person name="Smidak R."/>
            <person name="Sarate P."/>
            <person name="Gangsoo J."/>
            <person name="Sialana F."/>
            <person name="Bilban M."/>
            <person name="Lubec G."/>
        </authorList>
    </citation>
    <scope>NUCLEOTIDE SEQUENCE</scope>
    <source>
        <tissue evidence="1">Skin</tissue>
    </source>
</reference>
<sequence>ERNAVLLKSDECLDLYFLQPANNGKQIQTLEEVKKQYTADGDARRPLSRSVTGVVLQDSQVEITLGKFNIKSCPELTKRSTLTKLVDEHVLPNNEQVNSLGGIVVFKKNNSEHTHVLRKQSSMSILMDS</sequence>